<dbReference type="InterPro" id="IPR013763">
    <property type="entry name" value="Cyclin-like_dom"/>
</dbReference>
<keyword evidence="13" id="KW-1185">Reference proteome</keyword>
<dbReference type="InterPro" id="IPR043198">
    <property type="entry name" value="Cyclin/Ssn8"/>
</dbReference>
<comment type="subcellular location">
    <subcellularLocation>
        <location evidence="1">Nucleus</location>
    </subcellularLocation>
</comment>
<evidence type="ECO:0000256" key="4">
    <source>
        <dbReference type="ARBA" id="ARBA00023015"/>
    </source>
</evidence>
<comment type="similarity">
    <text evidence="2">Belongs to the cyclin family. Cyclin C subfamily.</text>
</comment>
<dbReference type="GO" id="GO:0016538">
    <property type="term" value="F:cyclin-dependent protein serine/threonine kinase regulator activity"/>
    <property type="evidence" value="ECO:0007669"/>
    <property type="project" value="InterPro"/>
</dbReference>
<evidence type="ECO:0000256" key="5">
    <source>
        <dbReference type="ARBA" id="ARBA00023127"/>
    </source>
</evidence>
<dbReference type="PANTHER" id="PTHR10026">
    <property type="entry name" value="CYCLIN"/>
    <property type="match status" value="1"/>
</dbReference>
<evidence type="ECO:0000256" key="7">
    <source>
        <dbReference type="ARBA" id="ARBA00023163"/>
    </source>
</evidence>
<keyword evidence="3" id="KW-0678">Repressor</keyword>
<evidence type="ECO:0000256" key="1">
    <source>
        <dbReference type="ARBA" id="ARBA00004123"/>
    </source>
</evidence>
<dbReference type="Gene3D" id="1.10.472.10">
    <property type="entry name" value="Cyclin-like"/>
    <property type="match status" value="2"/>
</dbReference>
<evidence type="ECO:0000256" key="3">
    <source>
        <dbReference type="ARBA" id="ARBA00022491"/>
    </source>
</evidence>
<evidence type="ECO:0000256" key="10">
    <source>
        <dbReference type="SAM" id="MobiDB-lite"/>
    </source>
</evidence>
<protein>
    <submittedName>
        <fullName evidence="12">RNA polymerase II holoenzyme cyclin-like subunit</fullName>
    </submittedName>
</protein>
<evidence type="ECO:0000313" key="12">
    <source>
        <dbReference type="EMBL" id="WFC96146.1"/>
    </source>
</evidence>
<evidence type="ECO:0000256" key="2">
    <source>
        <dbReference type="ARBA" id="ARBA00008638"/>
    </source>
</evidence>
<dbReference type="SMART" id="SM00385">
    <property type="entry name" value="CYCLIN"/>
    <property type="match status" value="2"/>
</dbReference>
<sequence length="295" mass="32958">MAANYWYSTQCNTWLLDRAVIDAVLEEDAKFASPLEIAAVSTWCIHTIAMLCKRLNLRQRVVATASVYFQRFYSKNTLASTDPFLVLTACVYLAAKVEEAAVRIRTLCGEASKMFAEMGYNELPNSISVVAEMEFYLLEELEFDLIVFQPYDTLQRLCNACSALIAPDRPTQAPLPRSTSPSTPIPMPEEPQSAAGPQLLQMAWFLANDLYKTHLPLEHPPYVLAIACLYLALVLLPTSAEHIQLTLARDVPQRPPPVLVEFLSGLNVSLPLVASVVQDMLTYYDLWNKLLQPAS</sequence>
<evidence type="ECO:0000256" key="6">
    <source>
        <dbReference type="ARBA" id="ARBA00023159"/>
    </source>
</evidence>
<evidence type="ECO:0000259" key="11">
    <source>
        <dbReference type="SMART" id="SM00385"/>
    </source>
</evidence>
<feature type="region of interest" description="Disordered" evidence="10">
    <location>
        <begin position="169"/>
        <end position="192"/>
    </location>
</feature>
<dbReference type="Pfam" id="PF00134">
    <property type="entry name" value="Cyclin_N"/>
    <property type="match status" value="1"/>
</dbReference>
<dbReference type="CDD" id="cd20513">
    <property type="entry name" value="CYCLIN_CCNC_rpt1"/>
    <property type="match status" value="1"/>
</dbReference>
<dbReference type="EMBL" id="CP119953">
    <property type="protein sequence ID" value="WFC96146.1"/>
    <property type="molecule type" value="Genomic_DNA"/>
</dbReference>
<feature type="domain" description="Cyclin-like" evidence="11">
    <location>
        <begin position="155"/>
        <end position="282"/>
    </location>
</feature>
<dbReference type="InterPro" id="IPR006671">
    <property type="entry name" value="Cyclin_N"/>
</dbReference>
<dbReference type="PIRSF" id="PIRSF028758">
    <property type="entry name" value="Cyclin, C/H/G types"/>
    <property type="match status" value="1"/>
</dbReference>
<keyword evidence="4" id="KW-0805">Transcription regulation</keyword>
<accession>A0AAF0DWG9</accession>
<evidence type="ECO:0000256" key="8">
    <source>
        <dbReference type="ARBA" id="ARBA00023242"/>
    </source>
</evidence>
<name>A0AAF0DWG9_9BASI</name>
<keyword evidence="5 9" id="KW-0195">Cyclin</keyword>
<keyword evidence="6" id="KW-0010">Activator</keyword>
<organism evidence="12 13">
    <name type="scientific">Malassezia brasiliensis</name>
    <dbReference type="NCBI Taxonomy" id="1821822"/>
    <lineage>
        <taxon>Eukaryota</taxon>
        <taxon>Fungi</taxon>
        <taxon>Dikarya</taxon>
        <taxon>Basidiomycota</taxon>
        <taxon>Ustilaginomycotina</taxon>
        <taxon>Malasseziomycetes</taxon>
        <taxon>Malasseziales</taxon>
        <taxon>Malasseziaceae</taxon>
        <taxon>Malassezia</taxon>
    </lineage>
</organism>
<evidence type="ECO:0000313" key="13">
    <source>
        <dbReference type="Proteomes" id="UP001216638"/>
    </source>
</evidence>
<dbReference type="InterPro" id="IPR036915">
    <property type="entry name" value="Cyclin-like_sf"/>
</dbReference>
<keyword evidence="7" id="KW-0804">Transcription</keyword>
<proteinExistence type="inferred from homology"/>
<gene>
    <name evidence="12" type="primary">SSN8</name>
    <name evidence="12" type="ORF">MBRA1_002802</name>
</gene>
<evidence type="ECO:0000256" key="9">
    <source>
        <dbReference type="RuleBase" id="RU000383"/>
    </source>
</evidence>
<dbReference type="Proteomes" id="UP001216638">
    <property type="component" value="Chromosome 3"/>
</dbReference>
<feature type="domain" description="Cyclin-like" evidence="11">
    <location>
        <begin position="46"/>
        <end position="139"/>
    </location>
</feature>
<dbReference type="GO" id="GO:0006357">
    <property type="term" value="P:regulation of transcription by RNA polymerase II"/>
    <property type="evidence" value="ECO:0007669"/>
    <property type="project" value="InterPro"/>
</dbReference>
<dbReference type="GO" id="GO:0005634">
    <property type="term" value="C:nucleus"/>
    <property type="evidence" value="ECO:0007669"/>
    <property type="project" value="UniProtKB-SubCell"/>
</dbReference>
<dbReference type="SUPFAM" id="SSF47954">
    <property type="entry name" value="Cyclin-like"/>
    <property type="match status" value="2"/>
</dbReference>
<reference evidence="12" key="1">
    <citation type="submission" date="2023-03" db="EMBL/GenBank/DDBJ databases">
        <title>Mating type loci evolution in Malassezia.</title>
        <authorList>
            <person name="Coelho M.A."/>
        </authorList>
    </citation>
    <scope>NUCLEOTIDE SEQUENCE</scope>
    <source>
        <strain evidence="12">CBS 14135</strain>
    </source>
</reference>
<keyword evidence="8" id="KW-0539">Nucleus</keyword>
<dbReference type="AlphaFoldDB" id="A0AAF0DWG9"/>
<dbReference type="FunFam" id="1.10.472.10:FF:000076">
    <property type="entry name" value="RNA polymerase II holoenzyme cyclin-like subunit"/>
    <property type="match status" value="1"/>
</dbReference>